<geneLocation type="chloroplast" evidence="16"/>
<proteinExistence type="inferred from homology"/>
<keyword evidence="16" id="KW-0934">Plastid</keyword>
<feature type="transmembrane region" description="Helical" evidence="13">
    <location>
        <begin position="327"/>
        <end position="347"/>
    </location>
</feature>
<comment type="function">
    <text evidence="13">NDH shuttles electrons from NAD(P)H:plastoquinone, via FMN and iron-sulfur (Fe-S) centers, to quinones in the photosynthetic chain and possibly in a chloroplast respiratory chain. The immediate electron acceptor for the enzyme in this species is believed to be plastoquinone. Couples the redox reaction to proton translocation, and thus conserves the redox energy in a proton gradient.</text>
</comment>
<gene>
    <name evidence="13 16" type="primary">ndhB</name>
</gene>
<keyword evidence="3 16" id="KW-0150">Chloroplast</keyword>
<feature type="transmembrane region" description="Helical" evidence="13">
    <location>
        <begin position="513"/>
        <end position="536"/>
    </location>
</feature>
<dbReference type="Pfam" id="PF19530">
    <property type="entry name" value="Ndh2_N"/>
    <property type="match status" value="1"/>
</dbReference>
<evidence type="ECO:0000256" key="8">
    <source>
        <dbReference type="ARBA" id="ARBA00022967"/>
    </source>
</evidence>
<dbReference type="InterPro" id="IPR045693">
    <property type="entry name" value="Ndh2_N"/>
</dbReference>
<organism evidence="16">
    <name type="scientific">Tinospora cordifolia</name>
    <dbReference type="NCBI Taxonomy" id="285590"/>
    <lineage>
        <taxon>Eukaryota</taxon>
        <taxon>Viridiplantae</taxon>
        <taxon>Streptophyta</taxon>
        <taxon>Embryophyta</taxon>
        <taxon>Tracheophyta</taxon>
        <taxon>Spermatophyta</taxon>
        <taxon>Magnoliopsida</taxon>
        <taxon>Ranunculales</taxon>
        <taxon>Menispermaceae</taxon>
        <taxon>Chasmantheroideae</taxon>
        <taxon>Burasaieae</taxon>
        <taxon>Tinospora</taxon>
    </lineage>
</organism>
<feature type="transmembrane region" description="Helical" evidence="13">
    <location>
        <begin position="126"/>
        <end position="143"/>
    </location>
</feature>
<reference evidence="16" key="1">
    <citation type="submission" date="2018-07" db="EMBL/GenBank/DDBJ databases">
        <authorList>
            <person name="Monpara J.K."/>
            <person name="Bhatt P.P."/>
            <person name="Thaker V.S."/>
        </authorList>
    </citation>
    <scope>NUCLEOTIDE SEQUENCE</scope>
</reference>
<feature type="transmembrane region" description="Helical" evidence="13">
    <location>
        <begin position="25"/>
        <end position="47"/>
    </location>
</feature>
<feature type="transmembrane region" description="Helical" evidence="13">
    <location>
        <begin position="379"/>
        <end position="403"/>
    </location>
</feature>
<keyword evidence="9 13" id="KW-1133">Transmembrane helix</keyword>
<keyword evidence="7 13" id="KW-0618">Plastoquinone</keyword>
<evidence type="ECO:0000256" key="7">
    <source>
        <dbReference type="ARBA" id="ARBA00022957"/>
    </source>
</evidence>
<keyword evidence="10 13" id="KW-0520">NAD</keyword>
<evidence type="ECO:0000256" key="11">
    <source>
        <dbReference type="ARBA" id="ARBA00023078"/>
    </source>
</evidence>
<feature type="transmembrane region" description="Helical" evidence="13">
    <location>
        <begin position="424"/>
        <end position="446"/>
    </location>
</feature>
<feature type="domain" description="NAD(P)H-quinone oxidoreductase subunit 2 N-terminal" evidence="15">
    <location>
        <begin position="18"/>
        <end position="117"/>
    </location>
</feature>
<dbReference type="HAMAP" id="MF_00445">
    <property type="entry name" value="NDH1_NuoN_1"/>
    <property type="match status" value="1"/>
</dbReference>
<sequence length="541" mass="60252">MIWHVQNENFILDSTRILMKAFHLLLFHGSFIFPECILIFGLILLLMIDSTSDQKDIPWLYFISSTSLVMSIAALLFRWREEPMISFSGNFQTNNFNEIFQFLILLCSTLCIPLSVEYIECTEMAITEFLLFVLTATLGGMFLCGANDLITIFVAPECFSLCSYLLSGYTKRDVRSNEATTKYLLMGGASSSILVHGFSWLYGSSGGEIELQEIVNGLINTQMYNSPGISIALIFITVGIGFKLSPAPSHQWTPDVYEGVRFVREIPTSISISEMFGFFKTPWTCRREMLAPTPVVAFLSVTSKVAASASATRIFDIPFYFSSNEWHLLLEILAILSMILGNLIAITQTSMKRMLAYSSIGQIGYVIIGIIVGDSNDGYASMITYMLFYISMNLGTFACIVSFGLRTGTDNIRDYAGLYTKDPFLALSLALCLLSLGGLPPLAGFFGKLHLFWCGWQAGQYFLVSIGLLTSVVSIYYYLKIIKLLMTGRNQEITPHVRNYRGSPLRSNNSIEFSMIVCVIASTIPGISMNPIIAIAQDTLF</sequence>
<evidence type="ECO:0000313" key="16">
    <source>
        <dbReference type="EMBL" id="QCC70903.1"/>
    </source>
</evidence>
<comment type="similarity">
    <text evidence="13">Belongs to the complex I subunit 2 family.</text>
</comment>
<dbReference type="PANTHER" id="PTHR22773">
    <property type="entry name" value="NADH DEHYDROGENASE"/>
    <property type="match status" value="1"/>
</dbReference>
<dbReference type="EMBL" id="MH577056">
    <property type="protein sequence ID" value="QCC70903.1"/>
    <property type="molecule type" value="Genomic_DNA"/>
</dbReference>
<keyword evidence="5 13" id="KW-0874">Quinone</keyword>
<dbReference type="GO" id="GO:0009535">
    <property type="term" value="C:chloroplast thylakoid membrane"/>
    <property type="evidence" value="ECO:0007669"/>
    <property type="project" value="UniProtKB-SubCell"/>
</dbReference>
<accession>A0A4D6IUK8</accession>
<feature type="transmembrane region" description="Helical" evidence="13">
    <location>
        <begin position="458"/>
        <end position="479"/>
    </location>
</feature>
<comment type="subunit">
    <text evidence="13">NDH is composed of at least 16 different subunits, 5 of which are encoded in the nucleus.</text>
</comment>
<keyword evidence="11 13" id="KW-0793">Thylakoid</keyword>
<keyword evidence="8 13" id="KW-1278">Translocase</keyword>
<dbReference type="Pfam" id="PF00361">
    <property type="entry name" value="Proton_antipo_M"/>
    <property type="match status" value="2"/>
</dbReference>
<dbReference type="InterPro" id="IPR010096">
    <property type="entry name" value="NADH-Q_OxRdtase_suN/2"/>
</dbReference>
<keyword evidence="12 13" id="KW-0472">Membrane</keyword>
<dbReference type="EC" id="7.1.1.-" evidence="13"/>
<dbReference type="AlphaFoldDB" id="A0A4D6IUK8"/>
<protein>
    <recommendedName>
        <fullName evidence="13">NAD(P)H-quinone oxidoreductase subunit 2, chloroplastic</fullName>
        <ecNumber evidence="13">7.1.1.-</ecNumber>
    </recommendedName>
    <alternativeName>
        <fullName evidence="13">NAD(P)H dehydrogenase, subunit 2</fullName>
    </alternativeName>
    <alternativeName>
        <fullName evidence="13">NADH-plastoquinone oxidoreductase subunit 2</fullName>
    </alternativeName>
</protein>
<name>A0A4D6IUK8_9MAGN</name>
<comment type="catalytic activity">
    <reaction evidence="13">
        <text>a plastoquinone + NADPH + (n+1) H(+)(in) = a plastoquinol + NADP(+) + n H(+)(out)</text>
        <dbReference type="Rhea" id="RHEA:42612"/>
        <dbReference type="Rhea" id="RHEA-COMP:9561"/>
        <dbReference type="Rhea" id="RHEA-COMP:9562"/>
        <dbReference type="ChEBI" id="CHEBI:15378"/>
        <dbReference type="ChEBI" id="CHEBI:17757"/>
        <dbReference type="ChEBI" id="CHEBI:57783"/>
        <dbReference type="ChEBI" id="CHEBI:58349"/>
        <dbReference type="ChEBI" id="CHEBI:62192"/>
    </reaction>
</comment>
<dbReference type="GO" id="GO:0008137">
    <property type="term" value="F:NADH dehydrogenase (ubiquinone) activity"/>
    <property type="evidence" value="ECO:0007669"/>
    <property type="project" value="InterPro"/>
</dbReference>
<evidence type="ECO:0000256" key="2">
    <source>
        <dbReference type="ARBA" id="ARBA00022448"/>
    </source>
</evidence>
<evidence type="ECO:0000256" key="12">
    <source>
        <dbReference type="ARBA" id="ARBA00023136"/>
    </source>
</evidence>
<dbReference type="GeneID" id="40136680"/>
<evidence type="ECO:0000256" key="13">
    <source>
        <dbReference type="HAMAP-Rule" id="MF_00445"/>
    </source>
</evidence>
<evidence type="ECO:0000256" key="4">
    <source>
        <dbReference type="ARBA" id="ARBA00022692"/>
    </source>
</evidence>
<dbReference type="GO" id="GO:0016655">
    <property type="term" value="F:oxidoreductase activity, acting on NAD(P)H, quinone or similar compound as acceptor"/>
    <property type="evidence" value="ECO:0007669"/>
    <property type="project" value="UniProtKB-UniRule"/>
</dbReference>
<evidence type="ECO:0000256" key="9">
    <source>
        <dbReference type="ARBA" id="ARBA00022989"/>
    </source>
</evidence>
<feature type="transmembrane region" description="Helical" evidence="13">
    <location>
        <begin position="99"/>
        <end position="119"/>
    </location>
</feature>
<keyword evidence="2 13" id="KW-0813">Transport</keyword>
<feature type="transmembrane region" description="Helical" evidence="13">
    <location>
        <begin position="223"/>
        <end position="242"/>
    </location>
</feature>
<dbReference type="GO" id="GO:0019684">
    <property type="term" value="P:photosynthesis, light reaction"/>
    <property type="evidence" value="ECO:0007669"/>
    <property type="project" value="UniProtKB-UniRule"/>
</dbReference>
<keyword evidence="6 13" id="KW-0521">NADP</keyword>
<evidence type="ECO:0000259" key="15">
    <source>
        <dbReference type="Pfam" id="PF19530"/>
    </source>
</evidence>
<dbReference type="GO" id="GO:0048038">
    <property type="term" value="F:quinone binding"/>
    <property type="evidence" value="ECO:0007669"/>
    <property type="project" value="UniProtKB-KW"/>
</dbReference>
<dbReference type="RefSeq" id="YP_009627436.1">
    <property type="nucleotide sequence ID" value="NC_042153.1"/>
</dbReference>
<evidence type="ECO:0000259" key="14">
    <source>
        <dbReference type="Pfam" id="PF00361"/>
    </source>
</evidence>
<evidence type="ECO:0000256" key="1">
    <source>
        <dbReference type="ARBA" id="ARBA00004141"/>
    </source>
</evidence>
<comment type="catalytic activity">
    <reaction evidence="13">
        <text>a plastoquinone + NADH + (n+1) H(+)(in) = a plastoquinol + NAD(+) + n H(+)(out)</text>
        <dbReference type="Rhea" id="RHEA:42608"/>
        <dbReference type="Rhea" id="RHEA-COMP:9561"/>
        <dbReference type="Rhea" id="RHEA-COMP:9562"/>
        <dbReference type="ChEBI" id="CHEBI:15378"/>
        <dbReference type="ChEBI" id="CHEBI:17757"/>
        <dbReference type="ChEBI" id="CHEBI:57540"/>
        <dbReference type="ChEBI" id="CHEBI:57945"/>
        <dbReference type="ChEBI" id="CHEBI:62192"/>
    </reaction>
</comment>
<feature type="transmembrane region" description="Helical" evidence="13">
    <location>
        <begin position="354"/>
        <end position="373"/>
    </location>
</feature>
<evidence type="ECO:0000256" key="6">
    <source>
        <dbReference type="ARBA" id="ARBA00022857"/>
    </source>
</evidence>
<keyword evidence="4 13" id="KW-0812">Transmembrane</keyword>
<feature type="transmembrane region" description="Helical" evidence="13">
    <location>
        <begin position="59"/>
        <end position="79"/>
    </location>
</feature>
<feature type="domain" description="NADH:quinone oxidoreductase/Mrp antiporter transmembrane" evidence="14">
    <location>
        <begin position="146"/>
        <end position="259"/>
    </location>
</feature>
<comment type="subcellular location">
    <subcellularLocation>
        <location evidence="1">Membrane</location>
        <topology evidence="1">Multi-pass membrane protein</topology>
    </subcellularLocation>
    <subcellularLocation>
        <location evidence="13">Plastid</location>
        <location evidence="13">Chloroplast thylakoid membrane</location>
        <topology evidence="13">Multi-pass membrane protein</topology>
    </subcellularLocation>
</comment>
<feature type="domain" description="NADH:quinone oxidoreductase/Mrp antiporter transmembrane" evidence="14">
    <location>
        <begin position="283"/>
        <end position="473"/>
    </location>
</feature>
<evidence type="ECO:0000256" key="3">
    <source>
        <dbReference type="ARBA" id="ARBA00022528"/>
    </source>
</evidence>
<dbReference type="GO" id="GO:0042773">
    <property type="term" value="P:ATP synthesis coupled electron transport"/>
    <property type="evidence" value="ECO:0007669"/>
    <property type="project" value="InterPro"/>
</dbReference>
<evidence type="ECO:0000256" key="10">
    <source>
        <dbReference type="ARBA" id="ARBA00023027"/>
    </source>
</evidence>
<dbReference type="InterPro" id="IPR001750">
    <property type="entry name" value="ND/Mrp_TM"/>
</dbReference>
<evidence type="ECO:0000256" key="5">
    <source>
        <dbReference type="ARBA" id="ARBA00022719"/>
    </source>
</evidence>